<dbReference type="EMBL" id="BK015852">
    <property type="protein sequence ID" value="DAD69546.1"/>
    <property type="molecule type" value="Genomic_DNA"/>
</dbReference>
<organism evidence="1">
    <name type="scientific">Myoviridae sp. ctbwh6</name>
    <dbReference type="NCBI Taxonomy" id="2827611"/>
    <lineage>
        <taxon>Viruses</taxon>
        <taxon>Duplodnaviria</taxon>
        <taxon>Heunggongvirae</taxon>
        <taxon>Uroviricota</taxon>
        <taxon>Caudoviricetes</taxon>
    </lineage>
</organism>
<protein>
    <submittedName>
        <fullName evidence="1">Tail sheath protein</fullName>
    </submittedName>
</protein>
<name>A0A8S5LHY2_9CAUD</name>
<evidence type="ECO:0000313" key="1">
    <source>
        <dbReference type="EMBL" id="DAD69546.1"/>
    </source>
</evidence>
<accession>A0A8S5LHY2</accession>
<reference evidence="1" key="1">
    <citation type="journal article" date="2021" name="Proc. Natl. Acad. Sci. U.S.A.">
        <title>A Catalog of Tens of Thousands of Viruses from Human Metagenomes Reveals Hidden Associations with Chronic Diseases.</title>
        <authorList>
            <person name="Tisza M.J."/>
            <person name="Buck C.B."/>
        </authorList>
    </citation>
    <scope>NUCLEOTIDE SEQUENCE</scope>
    <source>
        <strain evidence="1">Ctbwh6</strain>
    </source>
</reference>
<dbReference type="InterPro" id="IPR021808">
    <property type="entry name" value="DUF3383"/>
</dbReference>
<sequence>MSNLERICTVDISLDSPISNEASFDNILIIGPAPATPNPEAEVPAIGVYNSLSEVTELGFVATGATADPVGVAARVAFSQTPRPHEVYIAIIGETGTEEGGTEPQKAVDVLDNALGMNGWYCICPVGIKDDEVKEVIQWTETQNKICGYIDRDPDAPIAEPGLYLRSYPVYPKVTEDQLENDIPAENKYGSHIAQAVKAMNYHSGGETWALMPVATVTPSKLSSTFIKKLEKANFNFVLTVASKNITQGGKTNGGEWIDVIRFRDWLQNDMQVRIVNLLIVNPKIPYTDAGIGLVENQMLASLKDGQKYGGVAPTEYDADGNENPGYVTSVPLASEISSTQKASRTLTDCKFSARLAGAIHVVEVKGCLTYENL</sequence>
<dbReference type="Pfam" id="PF11863">
    <property type="entry name" value="DUF3383"/>
    <property type="match status" value="1"/>
</dbReference>
<proteinExistence type="predicted"/>